<evidence type="ECO:0000313" key="3">
    <source>
        <dbReference type="Proteomes" id="UP001568358"/>
    </source>
</evidence>
<gene>
    <name evidence="2" type="ORF">AB2Z07_16640</name>
</gene>
<dbReference type="Proteomes" id="UP001568358">
    <property type="component" value="Unassembled WGS sequence"/>
</dbReference>
<feature type="compositionally biased region" description="Polar residues" evidence="1">
    <location>
        <begin position="82"/>
        <end position="99"/>
    </location>
</feature>
<evidence type="ECO:0000256" key="1">
    <source>
        <dbReference type="SAM" id="MobiDB-lite"/>
    </source>
</evidence>
<proteinExistence type="predicted"/>
<dbReference type="EMBL" id="JBFSOO010000026">
    <property type="protein sequence ID" value="MEZ6855096.1"/>
    <property type="molecule type" value="Genomic_DNA"/>
</dbReference>
<organism evidence="2 3">
    <name type="scientific">Halodesulfovibrio aestuarii</name>
    <dbReference type="NCBI Taxonomy" id="126333"/>
    <lineage>
        <taxon>Bacteria</taxon>
        <taxon>Pseudomonadati</taxon>
        <taxon>Thermodesulfobacteriota</taxon>
        <taxon>Desulfovibrionia</taxon>
        <taxon>Desulfovibrionales</taxon>
        <taxon>Desulfovibrionaceae</taxon>
        <taxon>Halodesulfovibrio</taxon>
    </lineage>
</organism>
<protein>
    <submittedName>
        <fullName evidence="2">TraK family protein</fullName>
    </submittedName>
</protein>
<comment type="caution">
    <text evidence="2">The sequence shown here is derived from an EMBL/GenBank/DDBJ whole genome shotgun (WGS) entry which is preliminary data.</text>
</comment>
<name>A0ABV4JWH5_9BACT</name>
<dbReference type="InterPro" id="IPR035225">
    <property type="entry name" value="DUF5338"/>
</dbReference>
<sequence>MSNSSTAKKKRGFARIEFLAVQPDAKKLLEAGHTFQSAYDELFGSGKITMSYPMFAKYARKGVTPILTQRASGVKRKKTEDQAATQPDTSTSAPQGQEASQEKVLGVVETNSFKKSSSKKKDLI</sequence>
<feature type="region of interest" description="Disordered" evidence="1">
    <location>
        <begin position="69"/>
        <end position="105"/>
    </location>
</feature>
<evidence type="ECO:0000313" key="2">
    <source>
        <dbReference type="EMBL" id="MEZ6855096.1"/>
    </source>
</evidence>
<dbReference type="Pfam" id="PF17273">
    <property type="entry name" value="DUF5338"/>
    <property type="match status" value="1"/>
</dbReference>
<accession>A0ABV4JWH5</accession>
<dbReference type="RefSeq" id="WP_371151352.1">
    <property type="nucleotide sequence ID" value="NZ_JBFSOO010000026.1"/>
</dbReference>
<keyword evidence="3" id="KW-1185">Reference proteome</keyword>
<reference evidence="2 3" key="1">
    <citation type="submission" date="2024-07" db="EMBL/GenBank/DDBJ databases">
        <title>Active virus-host system and metabolic interactions in a Lokiarchaeon culture.</title>
        <authorList>
            <person name="Ponce Toledo R.I."/>
            <person name="Rodrigues Oliveira T."/>
            <person name="Schleper C."/>
        </authorList>
    </citation>
    <scope>NUCLEOTIDE SEQUENCE [LARGE SCALE GENOMIC DNA]</scope>
    <source>
        <strain evidence="2 3">B35</strain>
    </source>
</reference>